<feature type="domain" description="BioF2-like acetyltransferase" evidence="1">
    <location>
        <begin position="34"/>
        <end position="104"/>
    </location>
</feature>
<evidence type="ECO:0000313" key="2">
    <source>
        <dbReference type="EMBL" id="MYM82731.1"/>
    </source>
</evidence>
<protein>
    <submittedName>
        <fullName evidence="2">GNAT family N-acetyltransferase</fullName>
    </submittedName>
</protein>
<sequence>MRTILALHRERSQGWRNAMHWDACEELRVIQMVARCGLAGIATIDGRCYGGSISYRNGDVVSARFLAQDPAYDLYRPGFLCAYLMCASCADHDDIRHLTLDGGKRPIKHASEDSHAHSATW</sequence>
<gene>
    <name evidence="2" type="ORF">GTP44_12275</name>
</gene>
<name>A0A6L8MKN7_9BURK</name>
<dbReference type="InterPro" id="IPR016181">
    <property type="entry name" value="Acyl_CoA_acyltransferase"/>
</dbReference>
<reference evidence="2 3" key="1">
    <citation type="submission" date="2019-12" db="EMBL/GenBank/DDBJ databases">
        <title>Novel species isolated from a subtropical stream in China.</title>
        <authorList>
            <person name="Lu H."/>
        </authorList>
    </citation>
    <scope>NUCLEOTIDE SEQUENCE [LARGE SCALE GENOMIC DNA]</scope>
    <source>
        <strain evidence="2 3">FT50W</strain>
    </source>
</reference>
<dbReference type="RefSeq" id="WP_161019656.1">
    <property type="nucleotide sequence ID" value="NZ_WWCP01000012.1"/>
</dbReference>
<keyword evidence="2" id="KW-0808">Transferase</keyword>
<dbReference type="Proteomes" id="UP000474565">
    <property type="component" value="Unassembled WGS sequence"/>
</dbReference>
<comment type="caution">
    <text evidence="2">The sequence shown here is derived from an EMBL/GenBank/DDBJ whole genome shotgun (WGS) entry which is preliminary data.</text>
</comment>
<organism evidence="2 3">
    <name type="scientific">Duganella lactea</name>
    <dbReference type="NCBI Taxonomy" id="2692173"/>
    <lineage>
        <taxon>Bacteria</taxon>
        <taxon>Pseudomonadati</taxon>
        <taxon>Pseudomonadota</taxon>
        <taxon>Betaproteobacteria</taxon>
        <taxon>Burkholderiales</taxon>
        <taxon>Oxalobacteraceae</taxon>
        <taxon>Telluria group</taxon>
        <taxon>Duganella</taxon>
    </lineage>
</organism>
<evidence type="ECO:0000313" key="3">
    <source>
        <dbReference type="Proteomes" id="UP000474565"/>
    </source>
</evidence>
<dbReference type="InterPro" id="IPR038740">
    <property type="entry name" value="BioF2-like_GNAT_dom"/>
</dbReference>
<dbReference type="Pfam" id="PF13480">
    <property type="entry name" value="Acetyltransf_6"/>
    <property type="match status" value="1"/>
</dbReference>
<dbReference type="EMBL" id="WWCP01000012">
    <property type="protein sequence ID" value="MYM82731.1"/>
    <property type="molecule type" value="Genomic_DNA"/>
</dbReference>
<accession>A0A6L8MKN7</accession>
<dbReference type="SUPFAM" id="SSF55729">
    <property type="entry name" value="Acyl-CoA N-acyltransferases (Nat)"/>
    <property type="match status" value="1"/>
</dbReference>
<dbReference type="GO" id="GO:0016740">
    <property type="term" value="F:transferase activity"/>
    <property type="evidence" value="ECO:0007669"/>
    <property type="project" value="UniProtKB-KW"/>
</dbReference>
<evidence type="ECO:0000259" key="1">
    <source>
        <dbReference type="Pfam" id="PF13480"/>
    </source>
</evidence>
<proteinExistence type="predicted"/>
<dbReference type="AlphaFoldDB" id="A0A6L8MKN7"/>